<dbReference type="PROSITE" id="PS50110">
    <property type="entry name" value="RESPONSE_REGULATORY"/>
    <property type="match status" value="1"/>
</dbReference>
<keyword evidence="4" id="KW-0238">DNA-binding</keyword>
<evidence type="ECO:0000256" key="6">
    <source>
        <dbReference type="PROSITE-ProRule" id="PRU00169"/>
    </source>
</evidence>
<keyword evidence="5" id="KW-0804">Transcription</keyword>
<dbReference type="Pfam" id="PF00072">
    <property type="entry name" value="Response_reg"/>
    <property type="match status" value="1"/>
</dbReference>
<dbReference type="FunFam" id="3.40.50.2300:FF:000018">
    <property type="entry name" value="DNA-binding transcriptional regulator NtrC"/>
    <property type="match status" value="1"/>
</dbReference>
<dbReference type="PATRIC" id="fig|1079.6.peg.555"/>
<evidence type="ECO:0000256" key="5">
    <source>
        <dbReference type="ARBA" id="ARBA00023163"/>
    </source>
</evidence>
<dbReference type="InterPro" id="IPR000792">
    <property type="entry name" value="Tscrpt_reg_LuxR_C"/>
</dbReference>
<dbReference type="InterPro" id="IPR011006">
    <property type="entry name" value="CheY-like_superfamily"/>
</dbReference>
<accession>A0A0P0IRK7</accession>
<dbReference type="Pfam" id="PF00196">
    <property type="entry name" value="GerE"/>
    <property type="match status" value="1"/>
</dbReference>
<proteinExistence type="predicted"/>
<evidence type="ECO:0000256" key="4">
    <source>
        <dbReference type="ARBA" id="ARBA00023125"/>
    </source>
</evidence>
<dbReference type="GO" id="GO:0003677">
    <property type="term" value="F:DNA binding"/>
    <property type="evidence" value="ECO:0007669"/>
    <property type="project" value="UniProtKB-KW"/>
</dbReference>
<dbReference type="Gene3D" id="3.40.50.2300">
    <property type="match status" value="1"/>
</dbReference>
<evidence type="ECO:0000313" key="10">
    <source>
        <dbReference type="Proteomes" id="UP000065734"/>
    </source>
</evidence>
<dbReference type="SUPFAM" id="SSF46894">
    <property type="entry name" value="C-terminal effector domain of the bipartite response regulators"/>
    <property type="match status" value="1"/>
</dbReference>
<dbReference type="Gene3D" id="1.10.10.10">
    <property type="entry name" value="Winged helix-like DNA-binding domain superfamily/Winged helix DNA-binding domain"/>
    <property type="match status" value="1"/>
</dbReference>
<gene>
    <name evidence="9" type="primary">fixJ_3</name>
    <name evidence="9" type="ORF">BVIRIDIS_33140</name>
</gene>
<evidence type="ECO:0000256" key="3">
    <source>
        <dbReference type="ARBA" id="ARBA00023015"/>
    </source>
</evidence>
<dbReference type="PANTHER" id="PTHR44688">
    <property type="entry name" value="DNA-BINDING TRANSCRIPTIONAL ACTIVATOR DEVR_DOSR"/>
    <property type="match status" value="1"/>
</dbReference>
<keyword evidence="1 6" id="KW-0597">Phosphoprotein</keyword>
<reference evidence="10" key="1">
    <citation type="journal article" date="2016" name="Genome Announc.">
        <title>Revised genome sequence of the purple photosynthetic bacterium Blastochloris viridis.</title>
        <authorList>
            <person name="Liu L.N."/>
            <person name="Faulkner M."/>
            <person name="Liu X."/>
            <person name="Huang F."/>
            <person name="Darby A.C."/>
            <person name="Hall N."/>
        </authorList>
    </citation>
    <scope>NUCLEOTIDE SEQUENCE [LARGE SCALE GENOMIC DNA]</scope>
    <source>
        <strain evidence="10">ATCC 19567 / DSM 133 / F</strain>
    </source>
</reference>
<protein>
    <submittedName>
        <fullName evidence="9">Transcriptional regulatory protein fixJ</fullName>
    </submittedName>
</protein>
<keyword evidence="10" id="KW-1185">Reference proteome</keyword>
<dbReference type="Proteomes" id="UP000065734">
    <property type="component" value="Chromosome I"/>
</dbReference>
<dbReference type="EMBL" id="LN907867">
    <property type="protein sequence ID" value="CUU44266.1"/>
    <property type="molecule type" value="Genomic_DNA"/>
</dbReference>
<dbReference type="InterPro" id="IPR001789">
    <property type="entry name" value="Sig_transdc_resp-reg_receiver"/>
</dbReference>
<dbReference type="SMART" id="SM00448">
    <property type="entry name" value="REC"/>
    <property type="match status" value="1"/>
</dbReference>
<keyword evidence="2" id="KW-0902">Two-component regulatory system</keyword>
<feature type="domain" description="HTH luxR-type" evidence="7">
    <location>
        <begin position="143"/>
        <end position="208"/>
    </location>
</feature>
<organism evidence="9 10">
    <name type="scientific">Blastochloris viridis</name>
    <name type="common">Rhodopseudomonas viridis</name>
    <dbReference type="NCBI Taxonomy" id="1079"/>
    <lineage>
        <taxon>Bacteria</taxon>
        <taxon>Pseudomonadati</taxon>
        <taxon>Pseudomonadota</taxon>
        <taxon>Alphaproteobacteria</taxon>
        <taxon>Hyphomicrobiales</taxon>
        <taxon>Blastochloridaceae</taxon>
        <taxon>Blastochloris</taxon>
    </lineage>
</organism>
<dbReference type="InterPro" id="IPR016032">
    <property type="entry name" value="Sig_transdc_resp-reg_C-effctor"/>
</dbReference>
<dbReference type="KEGG" id="bvr:BVIR_547"/>
<evidence type="ECO:0000313" key="9">
    <source>
        <dbReference type="EMBL" id="CUU44266.1"/>
    </source>
</evidence>
<dbReference type="GO" id="GO:0000160">
    <property type="term" value="P:phosphorelay signal transduction system"/>
    <property type="evidence" value="ECO:0007669"/>
    <property type="project" value="UniProtKB-KW"/>
</dbReference>
<dbReference type="AlphaFoldDB" id="A0A0P0IRK7"/>
<evidence type="ECO:0000256" key="2">
    <source>
        <dbReference type="ARBA" id="ARBA00023012"/>
    </source>
</evidence>
<keyword evidence="3" id="KW-0805">Transcription regulation</keyword>
<sequence>MPTTQAMGANEVFVVDDDPAVRDALATVLTIEGFHVTGFADGGAFLVAARSRTPACILLDVHMPGRSGLDILRDLNAQHYPAPIFIISGQGDIPMAVEAIKNGALDFIEKPFDAETVVSRVREAIEASVRRTQNGKADFLHISFPGHDLLTPREREVLAQIASGASNKEAGRHLGISPRTIEVHRARIMEKLGAKNAADLVRIVLTESRNQ</sequence>
<evidence type="ECO:0000259" key="7">
    <source>
        <dbReference type="PROSITE" id="PS50043"/>
    </source>
</evidence>
<dbReference type="PANTHER" id="PTHR44688:SF16">
    <property type="entry name" value="DNA-BINDING TRANSCRIPTIONAL ACTIVATOR DEVR_DOSR"/>
    <property type="match status" value="1"/>
</dbReference>
<dbReference type="STRING" id="1079.BVIR_547"/>
<dbReference type="SUPFAM" id="SSF52172">
    <property type="entry name" value="CheY-like"/>
    <property type="match status" value="1"/>
</dbReference>
<dbReference type="RefSeq" id="WP_236823672.1">
    <property type="nucleotide sequence ID" value="NZ_AP014854.2"/>
</dbReference>
<feature type="modified residue" description="4-aspartylphosphate" evidence="6">
    <location>
        <position position="60"/>
    </location>
</feature>
<dbReference type="SMART" id="SM00421">
    <property type="entry name" value="HTH_LUXR"/>
    <property type="match status" value="1"/>
</dbReference>
<dbReference type="PROSITE" id="PS50043">
    <property type="entry name" value="HTH_LUXR_2"/>
    <property type="match status" value="1"/>
</dbReference>
<feature type="domain" description="Response regulatory" evidence="8">
    <location>
        <begin position="11"/>
        <end position="125"/>
    </location>
</feature>
<dbReference type="InterPro" id="IPR036388">
    <property type="entry name" value="WH-like_DNA-bd_sf"/>
</dbReference>
<evidence type="ECO:0000259" key="8">
    <source>
        <dbReference type="PROSITE" id="PS50110"/>
    </source>
</evidence>
<dbReference type="GO" id="GO:0006355">
    <property type="term" value="P:regulation of DNA-templated transcription"/>
    <property type="evidence" value="ECO:0007669"/>
    <property type="project" value="InterPro"/>
</dbReference>
<dbReference type="CDD" id="cd06170">
    <property type="entry name" value="LuxR_C_like"/>
    <property type="match status" value="1"/>
</dbReference>
<name>A0A0P0IRK7_BLAVI</name>
<evidence type="ECO:0000256" key="1">
    <source>
        <dbReference type="ARBA" id="ARBA00022553"/>
    </source>
</evidence>
<dbReference type="PRINTS" id="PR00038">
    <property type="entry name" value="HTHLUXR"/>
</dbReference>